<evidence type="ECO:0000313" key="3">
    <source>
        <dbReference type="EMBL" id="MBO1324862.1"/>
    </source>
</evidence>
<dbReference type="Proteomes" id="UP000664073">
    <property type="component" value="Unassembled WGS sequence"/>
</dbReference>
<feature type="compositionally biased region" description="Pro residues" evidence="2">
    <location>
        <begin position="83"/>
        <end position="93"/>
    </location>
</feature>
<reference evidence="3" key="1">
    <citation type="submission" date="2021-03" db="EMBL/GenBank/DDBJ databases">
        <title>The complete genome sequence of Acetobacter sp. TBRC 12339.</title>
        <authorList>
            <person name="Charoenyingcharoen P."/>
            <person name="Yukphan P."/>
        </authorList>
    </citation>
    <scope>NUCLEOTIDE SEQUENCE</scope>
    <source>
        <strain evidence="3">TBRC 12339</strain>
    </source>
</reference>
<feature type="region of interest" description="Disordered" evidence="2">
    <location>
        <begin position="53"/>
        <end position="104"/>
    </location>
</feature>
<dbReference type="RefSeq" id="WP_207845501.1">
    <property type="nucleotide sequence ID" value="NZ_JAFVMH010000002.1"/>
</dbReference>
<dbReference type="Gene3D" id="1.25.40.10">
    <property type="entry name" value="Tetratricopeptide repeat domain"/>
    <property type="match status" value="1"/>
</dbReference>
<dbReference type="InterPro" id="IPR019734">
    <property type="entry name" value="TPR_rpt"/>
</dbReference>
<dbReference type="SMART" id="SM00028">
    <property type="entry name" value="TPR"/>
    <property type="match status" value="3"/>
</dbReference>
<dbReference type="PROSITE" id="PS50005">
    <property type="entry name" value="TPR"/>
    <property type="match status" value="1"/>
</dbReference>
<proteinExistence type="predicted"/>
<protein>
    <recommendedName>
        <fullName evidence="5">Tetratricopeptide repeat protein</fullName>
    </recommendedName>
</protein>
<feature type="repeat" description="TPR" evidence="1">
    <location>
        <begin position="216"/>
        <end position="249"/>
    </location>
</feature>
<dbReference type="AlphaFoldDB" id="A0A939HNS0"/>
<accession>A0A939HNS0</accession>
<evidence type="ECO:0000256" key="2">
    <source>
        <dbReference type="SAM" id="MobiDB-lite"/>
    </source>
</evidence>
<feature type="compositionally biased region" description="Low complexity" evidence="2">
    <location>
        <begin position="94"/>
        <end position="104"/>
    </location>
</feature>
<dbReference type="InterPro" id="IPR011990">
    <property type="entry name" value="TPR-like_helical_dom_sf"/>
</dbReference>
<comment type="caution">
    <text evidence="3">The sequence shown here is derived from an EMBL/GenBank/DDBJ whole genome shotgun (WGS) entry which is preliminary data.</text>
</comment>
<sequence>MAEPALNGWLRMPAMYMTRFPACRGNGFLFVPLLAAWVGVATLHTPACAQDMPAATPQNAPASPLAPRGAWTPYGQGTATPAAPKPGPKPDPAPQSHAASAPQSRSAAQAALLAMLADQLAHAKTPQDAHTIEDKLEALRTQHLSPTTRLLMHRAESDLAAQKPDDAVEDMGDALALQPDQAVLWRGRGQMRFVAGNLYGAVTDLGQALARDPLDAQSWSLLSSVEERRNDGAAALQAWQKALGLNPMLDPTHKRLDQLKIKAFGQPT</sequence>
<dbReference type="EMBL" id="JAFVMH010000002">
    <property type="protein sequence ID" value="MBO1324862.1"/>
    <property type="molecule type" value="Genomic_DNA"/>
</dbReference>
<keyword evidence="1" id="KW-0802">TPR repeat</keyword>
<keyword evidence="4" id="KW-1185">Reference proteome</keyword>
<gene>
    <name evidence="3" type="ORF">J2D77_06825</name>
</gene>
<evidence type="ECO:0000256" key="1">
    <source>
        <dbReference type="PROSITE-ProRule" id="PRU00339"/>
    </source>
</evidence>
<evidence type="ECO:0000313" key="4">
    <source>
        <dbReference type="Proteomes" id="UP000664073"/>
    </source>
</evidence>
<dbReference type="SUPFAM" id="SSF48452">
    <property type="entry name" value="TPR-like"/>
    <property type="match status" value="1"/>
</dbReference>
<organism evidence="3 4">
    <name type="scientific">Acetobacter garciniae</name>
    <dbReference type="NCBI Taxonomy" id="2817435"/>
    <lineage>
        <taxon>Bacteria</taxon>
        <taxon>Pseudomonadati</taxon>
        <taxon>Pseudomonadota</taxon>
        <taxon>Alphaproteobacteria</taxon>
        <taxon>Acetobacterales</taxon>
        <taxon>Acetobacteraceae</taxon>
        <taxon>Acetobacter</taxon>
    </lineage>
</organism>
<name>A0A939HNS0_9PROT</name>
<evidence type="ECO:0008006" key="5">
    <source>
        <dbReference type="Google" id="ProtNLM"/>
    </source>
</evidence>